<feature type="domain" description="USP" evidence="4">
    <location>
        <begin position="156"/>
        <end position="602"/>
    </location>
</feature>
<gene>
    <name evidence="5" type="ORF">FMOSSE_LOCUS12988</name>
</gene>
<dbReference type="SUPFAM" id="SSF54001">
    <property type="entry name" value="Cysteine proteinases"/>
    <property type="match status" value="1"/>
</dbReference>
<dbReference type="Proteomes" id="UP000789375">
    <property type="component" value="Unassembled WGS sequence"/>
</dbReference>
<dbReference type="GO" id="GO:0005634">
    <property type="term" value="C:nucleus"/>
    <property type="evidence" value="ECO:0007669"/>
    <property type="project" value="TreeGrafter"/>
</dbReference>
<organism evidence="5 6">
    <name type="scientific">Funneliformis mosseae</name>
    <name type="common">Endomycorrhizal fungus</name>
    <name type="synonym">Glomus mosseae</name>
    <dbReference type="NCBI Taxonomy" id="27381"/>
    <lineage>
        <taxon>Eukaryota</taxon>
        <taxon>Fungi</taxon>
        <taxon>Fungi incertae sedis</taxon>
        <taxon>Mucoromycota</taxon>
        <taxon>Glomeromycotina</taxon>
        <taxon>Glomeromycetes</taxon>
        <taxon>Glomerales</taxon>
        <taxon>Glomeraceae</taxon>
        <taxon>Funneliformis</taxon>
    </lineage>
</organism>
<dbReference type="InterPro" id="IPR055335">
    <property type="entry name" value="Ucp6/RUP1"/>
</dbReference>
<dbReference type="SUPFAM" id="SSF46934">
    <property type="entry name" value="UBA-like"/>
    <property type="match status" value="1"/>
</dbReference>
<comment type="caution">
    <text evidence="5">The sequence shown here is derived from an EMBL/GenBank/DDBJ whole genome shotgun (WGS) entry which is preliminary data.</text>
</comment>
<dbReference type="InterPro" id="IPR038765">
    <property type="entry name" value="Papain-like_cys_pep_sf"/>
</dbReference>
<dbReference type="GO" id="GO:0005829">
    <property type="term" value="C:cytosol"/>
    <property type="evidence" value="ECO:0007669"/>
    <property type="project" value="TreeGrafter"/>
</dbReference>
<feature type="region of interest" description="Disordered" evidence="2">
    <location>
        <begin position="57"/>
        <end position="81"/>
    </location>
</feature>
<evidence type="ECO:0000256" key="1">
    <source>
        <dbReference type="SAM" id="Coils"/>
    </source>
</evidence>
<accession>A0A9N9HER2</accession>
<dbReference type="Pfam" id="PF00443">
    <property type="entry name" value="UCH"/>
    <property type="match status" value="1"/>
</dbReference>
<dbReference type="SMART" id="SM00165">
    <property type="entry name" value="UBA"/>
    <property type="match status" value="1"/>
</dbReference>
<name>A0A9N9HER2_FUNMO</name>
<dbReference type="AlphaFoldDB" id="A0A9N9HER2"/>
<dbReference type="InterPro" id="IPR028889">
    <property type="entry name" value="USP"/>
</dbReference>
<dbReference type="GO" id="GO:0004843">
    <property type="term" value="F:cysteine-type deubiquitinase activity"/>
    <property type="evidence" value="ECO:0007669"/>
    <property type="project" value="InterPro"/>
</dbReference>
<dbReference type="EMBL" id="CAJVPP010006938">
    <property type="protein sequence ID" value="CAG8683010.1"/>
    <property type="molecule type" value="Genomic_DNA"/>
</dbReference>
<feature type="coiled-coil region" evidence="1">
    <location>
        <begin position="484"/>
        <end position="511"/>
    </location>
</feature>
<dbReference type="PANTHER" id="PTHR39597:SF1">
    <property type="entry name" value="UBA DOMAIN-CONTAINING PROTEIN RUP1"/>
    <property type="match status" value="1"/>
</dbReference>
<dbReference type="InterPro" id="IPR009060">
    <property type="entry name" value="UBA-like_sf"/>
</dbReference>
<proteinExistence type="predicted"/>
<keyword evidence="6" id="KW-1185">Reference proteome</keyword>
<feature type="domain" description="UBA" evidence="3">
    <location>
        <begin position="3"/>
        <end position="26"/>
    </location>
</feature>
<evidence type="ECO:0000313" key="5">
    <source>
        <dbReference type="EMBL" id="CAG8683010.1"/>
    </source>
</evidence>
<reference evidence="5" key="1">
    <citation type="submission" date="2021-06" db="EMBL/GenBank/DDBJ databases">
        <authorList>
            <person name="Kallberg Y."/>
            <person name="Tangrot J."/>
            <person name="Rosling A."/>
        </authorList>
    </citation>
    <scope>NUCLEOTIDE SEQUENCE</scope>
    <source>
        <strain evidence="5">87-6 pot B 2015</strain>
    </source>
</reference>
<dbReference type="GO" id="GO:0016579">
    <property type="term" value="P:protein deubiquitination"/>
    <property type="evidence" value="ECO:0007669"/>
    <property type="project" value="InterPro"/>
</dbReference>
<dbReference type="InterPro" id="IPR015940">
    <property type="entry name" value="UBA"/>
</dbReference>
<protein>
    <submittedName>
        <fullName evidence="5">2958_t:CDS:1</fullName>
    </submittedName>
</protein>
<dbReference type="Gene3D" id="3.90.70.10">
    <property type="entry name" value="Cysteine proteinases"/>
    <property type="match status" value="1"/>
</dbReference>
<evidence type="ECO:0000259" key="4">
    <source>
        <dbReference type="PROSITE" id="PS50235"/>
    </source>
</evidence>
<dbReference type="PROSITE" id="PS50235">
    <property type="entry name" value="USP_3"/>
    <property type="match status" value="1"/>
</dbReference>
<evidence type="ECO:0000256" key="2">
    <source>
        <dbReference type="SAM" id="MobiDB-lite"/>
    </source>
</evidence>
<evidence type="ECO:0000313" key="6">
    <source>
        <dbReference type="Proteomes" id="UP000789375"/>
    </source>
</evidence>
<dbReference type="InterPro" id="IPR001394">
    <property type="entry name" value="Peptidase_C19_UCH"/>
</dbReference>
<sequence>MADVSQEALDQLLEMGFERSKAQEALSKCVDVARAVEYCFNPNSGDEMMATLTTLTDNQTPQTPNEWNESTTPRNDSDSNLNHAINASMVDEKNLQRALSESLRDKSTGGGYDSQALVLYNNGNKNDNDQRTDEVFNNWSDPVQPMKRMKLDTTPLGLRAISQYGYAGSFFQALFHIPIFRLAILAYRPSRENWGAVEGYWKGTAMGLQVEDNQMSFQSSDFISQLCTLKFMHEFQKLFGFLSLSKRTYGDASYLMSALDYQDNKIWNDWEASVQEFLNKLLSVIMRSLALRDLIKLESEIPDSIADVGFDILLKSRTRNETIRKYEDYNYQPERKDDEVLKITPSCNTIYAAFDRKVRSKAETMHKLFFIDIAKILILNLKQDGYTDNSFTSSFGSTGFQIPRELYMDRYMLSKADDVERRWQHLEDLKVELEDINQDIKKITEFQGRHDGSDLLKGSIDYFRRKCGKASDNGVEDENAQKVCSFLEGVLENVEQKLRVLLEKKDEIDGKIKDIFDTPDMKTVVYRLKAVLVRDSQFGQGQHYAYIRGNKTETNYSSNDENGSWWKFCDTTVSETFEEQVLNDMSGPYVNSGVYTLIYVDADYDYNISEINDVIIPSLKDYVEKDNHALEDELFSNNDPVNNQDEYMITTEETEYQNTQGEWNSDSTYSGGNEELNEQKTLQKIDSQIEITIRQAENMVSIHPKINKRFEIFCIKLEQIDLFKNLMHKYYDTNHIDLEWDEPSPLDTRYRDESPYKEYVELFNKYKQITVYFVEGLERIKSDEYNHALVYFKHAINLENDWLNQLVVEDEKGNLVTLHGEKLRRSNEIDAYARALLNNFDSKYLDAKYVKRGLEDALRALSLLVGYIGASNCAEDELFKKLKNDVFQCLSEQYEDEEEQELLREINEKYTQPDESLKLKPLENSSLPYDEYTLYDRYNILLKDCSTNLKKYNVPYIQ</sequence>
<dbReference type="Gene3D" id="1.10.8.10">
    <property type="entry name" value="DNA helicase RuvA subunit, C-terminal domain"/>
    <property type="match status" value="1"/>
</dbReference>
<dbReference type="PANTHER" id="PTHR39597">
    <property type="entry name" value="UBA DOMAIN-CONTAINING PROTEIN RUP1"/>
    <property type="match status" value="1"/>
</dbReference>
<dbReference type="PROSITE" id="PS50030">
    <property type="entry name" value="UBA"/>
    <property type="match status" value="1"/>
</dbReference>
<keyword evidence="1" id="KW-0175">Coiled coil</keyword>
<dbReference type="Pfam" id="PF00627">
    <property type="entry name" value="UBA"/>
    <property type="match status" value="1"/>
</dbReference>
<evidence type="ECO:0000259" key="3">
    <source>
        <dbReference type="PROSITE" id="PS50030"/>
    </source>
</evidence>